<evidence type="ECO:0000313" key="2">
    <source>
        <dbReference type="Proteomes" id="UP000054018"/>
    </source>
</evidence>
<protein>
    <submittedName>
        <fullName evidence="1">Uncharacterized protein</fullName>
    </submittedName>
</protein>
<reference evidence="1 2" key="1">
    <citation type="submission" date="2014-04" db="EMBL/GenBank/DDBJ databases">
        <authorList>
            <consortium name="DOE Joint Genome Institute"/>
            <person name="Kuo A."/>
            <person name="Kohler A."/>
            <person name="Costa M.D."/>
            <person name="Nagy L.G."/>
            <person name="Floudas D."/>
            <person name="Copeland A."/>
            <person name="Barry K.W."/>
            <person name="Cichocki N."/>
            <person name="Veneault-Fourrey C."/>
            <person name="LaButti K."/>
            <person name="Lindquist E.A."/>
            <person name="Lipzen A."/>
            <person name="Lundell T."/>
            <person name="Morin E."/>
            <person name="Murat C."/>
            <person name="Sun H."/>
            <person name="Tunlid A."/>
            <person name="Henrissat B."/>
            <person name="Grigoriev I.V."/>
            <person name="Hibbett D.S."/>
            <person name="Martin F."/>
            <person name="Nordberg H.P."/>
            <person name="Cantor M.N."/>
            <person name="Hua S.X."/>
        </authorList>
    </citation>
    <scope>NUCLEOTIDE SEQUENCE [LARGE SCALE GENOMIC DNA]</scope>
    <source>
        <strain evidence="1 2">441</strain>
    </source>
</reference>
<name>A0A0C9YS34_9AGAM</name>
<organism evidence="1 2">
    <name type="scientific">Pisolithus microcarpus 441</name>
    <dbReference type="NCBI Taxonomy" id="765257"/>
    <lineage>
        <taxon>Eukaryota</taxon>
        <taxon>Fungi</taxon>
        <taxon>Dikarya</taxon>
        <taxon>Basidiomycota</taxon>
        <taxon>Agaricomycotina</taxon>
        <taxon>Agaricomycetes</taxon>
        <taxon>Agaricomycetidae</taxon>
        <taxon>Boletales</taxon>
        <taxon>Sclerodermatineae</taxon>
        <taxon>Pisolithaceae</taxon>
        <taxon>Pisolithus</taxon>
    </lineage>
</organism>
<evidence type="ECO:0000313" key="1">
    <source>
        <dbReference type="EMBL" id="KIK13117.1"/>
    </source>
</evidence>
<dbReference type="EMBL" id="KN834019">
    <property type="protein sequence ID" value="KIK13117.1"/>
    <property type="molecule type" value="Genomic_DNA"/>
</dbReference>
<reference evidence="2" key="2">
    <citation type="submission" date="2015-01" db="EMBL/GenBank/DDBJ databases">
        <title>Evolutionary Origins and Diversification of the Mycorrhizal Mutualists.</title>
        <authorList>
            <consortium name="DOE Joint Genome Institute"/>
            <consortium name="Mycorrhizal Genomics Consortium"/>
            <person name="Kohler A."/>
            <person name="Kuo A."/>
            <person name="Nagy L.G."/>
            <person name="Floudas D."/>
            <person name="Copeland A."/>
            <person name="Barry K.W."/>
            <person name="Cichocki N."/>
            <person name="Veneault-Fourrey C."/>
            <person name="LaButti K."/>
            <person name="Lindquist E.A."/>
            <person name="Lipzen A."/>
            <person name="Lundell T."/>
            <person name="Morin E."/>
            <person name="Murat C."/>
            <person name="Riley R."/>
            <person name="Ohm R."/>
            <person name="Sun H."/>
            <person name="Tunlid A."/>
            <person name="Henrissat B."/>
            <person name="Grigoriev I.V."/>
            <person name="Hibbett D.S."/>
            <person name="Martin F."/>
        </authorList>
    </citation>
    <scope>NUCLEOTIDE SEQUENCE [LARGE SCALE GENOMIC DNA]</scope>
    <source>
        <strain evidence="2">441</strain>
    </source>
</reference>
<accession>A0A0C9YS34</accession>
<feature type="non-terminal residue" evidence="1">
    <location>
        <position position="117"/>
    </location>
</feature>
<keyword evidence="2" id="KW-1185">Reference proteome</keyword>
<proteinExistence type="predicted"/>
<feature type="non-terminal residue" evidence="1">
    <location>
        <position position="1"/>
    </location>
</feature>
<dbReference type="OrthoDB" id="2640969at2759"/>
<sequence length="117" mass="13743">EEMDTDWDCKWEDAGNMALEDVLDGTEQLEVSNAGGELTDLTQELLGPWRKDYRMHHNRILRRNEVFNQQLPMLTQAYLYWSYAWTKGKSKEYFPKSADDGNSVASWTLHVIDVYHK</sequence>
<dbReference type="HOGENOM" id="CLU_2090559_0_0_1"/>
<dbReference type="Proteomes" id="UP000054018">
    <property type="component" value="Unassembled WGS sequence"/>
</dbReference>
<dbReference type="AlphaFoldDB" id="A0A0C9YS34"/>
<gene>
    <name evidence="1" type="ORF">PISMIDRAFT_36876</name>
</gene>